<dbReference type="EMBL" id="BONV01000041">
    <property type="protein sequence ID" value="GIG83561.1"/>
    <property type="molecule type" value="Genomic_DNA"/>
</dbReference>
<accession>A0A8J3VAW0</accession>
<feature type="chain" id="PRO_5035308981" evidence="2">
    <location>
        <begin position="27"/>
        <end position="367"/>
    </location>
</feature>
<evidence type="ECO:0000313" key="4">
    <source>
        <dbReference type="Proteomes" id="UP000630097"/>
    </source>
</evidence>
<feature type="region of interest" description="Disordered" evidence="1">
    <location>
        <begin position="345"/>
        <end position="367"/>
    </location>
</feature>
<sequence>MRCVLVAGAAVVGLTGAVLVAPPAGAVVEPAGAGAASQAPPAWKLVKVNALPRDDVLNDVATLKNGSVWAAGHRVVNGKVKGVVERFDGKRWTLLPGVPAADLTAIAASSPKSVWVFGQGRASRWNGKSWTTRSLGKRFSAADTDALNVKDVWAVGAQTASARHWNGKSWRSFALPGQASAVDIYKARDVWAAGLNGSQPTIMRWRGGSWKPIALPPVTLPSPDAEVGFRDLLVMSPENVWAVGGISWEGANEEGDDVTFSRTLLMHWNGTKWTTLVGKTGGQPYTQVTPDGTGGVWVVQGAWNATLWHVTRSGWKSTPLPRRPGTDAVLSSVARIPGTATTWGVGFTVPQSDPDDPSANGAFWRAR</sequence>
<feature type="signal peptide" evidence="2">
    <location>
        <begin position="1"/>
        <end position="26"/>
    </location>
</feature>
<protein>
    <submittedName>
        <fullName evidence="3">Uncharacterized protein</fullName>
    </submittedName>
</protein>
<dbReference type="SUPFAM" id="SSF50965">
    <property type="entry name" value="Galactose oxidase, central domain"/>
    <property type="match status" value="1"/>
</dbReference>
<name>A0A8J3VAW0_9ACTN</name>
<keyword evidence="2" id="KW-0732">Signal</keyword>
<dbReference type="RefSeq" id="WP_203886858.1">
    <property type="nucleotide sequence ID" value="NZ_BAABHH010000027.1"/>
</dbReference>
<dbReference type="InterPro" id="IPR011043">
    <property type="entry name" value="Gal_Oxase/kelch_b-propeller"/>
</dbReference>
<gene>
    <name evidence="3" type="ORF">Pka01_66880</name>
</gene>
<reference evidence="3 4" key="1">
    <citation type="submission" date="2021-01" db="EMBL/GenBank/DDBJ databases">
        <title>Whole genome shotgun sequence of Planotetraspora kaengkrachanensis NBRC 104272.</title>
        <authorList>
            <person name="Komaki H."/>
            <person name="Tamura T."/>
        </authorList>
    </citation>
    <scope>NUCLEOTIDE SEQUENCE [LARGE SCALE GENOMIC DNA]</scope>
    <source>
        <strain evidence="3 4">NBRC 104272</strain>
    </source>
</reference>
<organism evidence="3 4">
    <name type="scientific">Planotetraspora kaengkrachanensis</name>
    <dbReference type="NCBI Taxonomy" id="575193"/>
    <lineage>
        <taxon>Bacteria</taxon>
        <taxon>Bacillati</taxon>
        <taxon>Actinomycetota</taxon>
        <taxon>Actinomycetes</taxon>
        <taxon>Streptosporangiales</taxon>
        <taxon>Streptosporangiaceae</taxon>
        <taxon>Planotetraspora</taxon>
    </lineage>
</organism>
<evidence type="ECO:0000256" key="2">
    <source>
        <dbReference type="SAM" id="SignalP"/>
    </source>
</evidence>
<comment type="caution">
    <text evidence="3">The sequence shown here is derived from an EMBL/GenBank/DDBJ whole genome shotgun (WGS) entry which is preliminary data.</text>
</comment>
<evidence type="ECO:0000313" key="3">
    <source>
        <dbReference type="EMBL" id="GIG83561.1"/>
    </source>
</evidence>
<dbReference type="Proteomes" id="UP000630097">
    <property type="component" value="Unassembled WGS sequence"/>
</dbReference>
<evidence type="ECO:0000256" key="1">
    <source>
        <dbReference type="SAM" id="MobiDB-lite"/>
    </source>
</evidence>
<dbReference type="AlphaFoldDB" id="A0A8J3VAW0"/>
<keyword evidence="4" id="KW-1185">Reference proteome</keyword>
<proteinExistence type="predicted"/>